<dbReference type="Proteomes" id="UP001064048">
    <property type="component" value="Chromosome 25"/>
</dbReference>
<evidence type="ECO:0000313" key="1">
    <source>
        <dbReference type="EMBL" id="KAI8423119.1"/>
    </source>
</evidence>
<keyword evidence="2" id="KW-1185">Reference proteome</keyword>
<sequence length="346" mass="38410">MPKRSRKDEDSDDYFRRKLRKLEKELQRRRQSPVISNDSSSPDSSPLLPLQEEDNVQPETLEIGNGDAAATTESETKDPLEAAPVVEQSALDDEILSLLGETPSKDKKYGAEIQNDLAVRWEHIATSGLSKEARKELLEKHMIPNNCKKVEAPALNPEIKAALTEALLKKDKALETKQKQQAAAISCLSEALTLILASEHRDSKIIKLLIEAGRIMCDSQHTESLTRRSFICSTIKKELKDQLYDTEIDKFLFGEKLADTLKAAKAINKSATDMKATPPKPSQNIKKAAPKNSKFPQYNRLQSTVSHATANPPPASAPAPQATRRPQRPPPPPPRSSRPRAPAPRR</sequence>
<reference evidence="1 2" key="1">
    <citation type="journal article" date="2022" name="Genome Biol. Evol.">
        <title>The Spruce Budworm Genome: Reconstructing the Evolutionary History of Antifreeze Proteins.</title>
        <authorList>
            <person name="Beliveau C."/>
            <person name="Gagne P."/>
            <person name="Picq S."/>
            <person name="Vernygora O."/>
            <person name="Keeling C.I."/>
            <person name="Pinkney K."/>
            <person name="Doucet D."/>
            <person name="Wen F."/>
            <person name="Johnston J.S."/>
            <person name="Maaroufi H."/>
            <person name="Boyle B."/>
            <person name="Laroche J."/>
            <person name="Dewar K."/>
            <person name="Juretic N."/>
            <person name="Blackburn G."/>
            <person name="Nisole A."/>
            <person name="Brunet B."/>
            <person name="Brandao M."/>
            <person name="Lumley L."/>
            <person name="Duan J."/>
            <person name="Quan G."/>
            <person name="Lucarotti C.J."/>
            <person name="Roe A.D."/>
            <person name="Sperling F.A.H."/>
            <person name="Levesque R.C."/>
            <person name="Cusson M."/>
        </authorList>
    </citation>
    <scope>NUCLEOTIDE SEQUENCE [LARGE SCALE GENOMIC DNA]</scope>
    <source>
        <strain evidence="1">Glfc:IPQL:Cfum</strain>
    </source>
</reference>
<evidence type="ECO:0000313" key="2">
    <source>
        <dbReference type="Proteomes" id="UP001064048"/>
    </source>
</evidence>
<comment type="caution">
    <text evidence="1">The sequence shown here is derived from an EMBL/GenBank/DDBJ whole genome shotgun (WGS) entry which is preliminary data.</text>
</comment>
<accession>A0ACC0JGB9</accession>
<organism evidence="1 2">
    <name type="scientific">Choristoneura fumiferana</name>
    <name type="common">Spruce budworm moth</name>
    <name type="synonym">Archips fumiferana</name>
    <dbReference type="NCBI Taxonomy" id="7141"/>
    <lineage>
        <taxon>Eukaryota</taxon>
        <taxon>Metazoa</taxon>
        <taxon>Ecdysozoa</taxon>
        <taxon>Arthropoda</taxon>
        <taxon>Hexapoda</taxon>
        <taxon>Insecta</taxon>
        <taxon>Pterygota</taxon>
        <taxon>Neoptera</taxon>
        <taxon>Endopterygota</taxon>
        <taxon>Lepidoptera</taxon>
        <taxon>Glossata</taxon>
        <taxon>Ditrysia</taxon>
        <taxon>Tortricoidea</taxon>
        <taxon>Tortricidae</taxon>
        <taxon>Tortricinae</taxon>
        <taxon>Choristoneura</taxon>
    </lineage>
</organism>
<protein>
    <submittedName>
        <fullName evidence="1">Uncharacterized protein</fullName>
    </submittedName>
</protein>
<proteinExistence type="predicted"/>
<gene>
    <name evidence="1" type="ORF">MSG28_014201</name>
</gene>
<dbReference type="EMBL" id="CM046125">
    <property type="protein sequence ID" value="KAI8423119.1"/>
    <property type="molecule type" value="Genomic_DNA"/>
</dbReference>
<name>A0ACC0JGB9_CHOFU</name>